<dbReference type="EMBL" id="FTNM01000001">
    <property type="protein sequence ID" value="SIQ62106.1"/>
    <property type="molecule type" value="Genomic_DNA"/>
</dbReference>
<dbReference type="RefSeq" id="WP_007652305.1">
    <property type="nucleotide sequence ID" value="NZ_FTNM01000001.1"/>
</dbReference>
<keyword evidence="1" id="KW-1133">Transmembrane helix</keyword>
<dbReference type="Proteomes" id="UP000185924">
    <property type="component" value="Unassembled WGS sequence"/>
</dbReference>
<dbReference type="AlphaFoldDB" id="A0A1N6U9X3"/>
<protein>
    <recommendedName>
        <fullName evidence="4">Phosphatidate cytidylyltransferase</fullName>
    </recommendedName>
</protein>
<gene>
    <name evidence="2" type="ORF">SAMN05421545_0758</name>
</gene>
<dbReference type="PROSITE" id="PS51257">
    <property type="entry name" value="PROKAR_LIPOPROTEIN"/>
    <property type="match status" value="1"/>
</dbReference>
<reference evidence="3" key="1">
    <citation type="submission" date="2017-01" db="EMBL/GenBank/DDBJ databases">
        <authorList>
            <person name="Varghese N."/>
            <person name="Submissions S."/>
        </authorList>
    </citation>
    <scope>NUCLEOTIDE SEQUENCE [LARGE SCALE GENOMIC DNA]</scope>
    <source>
        <strain evidence="3">DM9</strain>
    </source>
</reference>
<organism evidence="2 3">
    <name type="scientific">Pontibacter lucknowensis</name>
    <dbReference type="NCBI Taxonomy" id="1077936"/>
    <lineage>
        <taxon>Bacteria</taxon>
        <taxon>Pseudomonadati</taxon>
        <taxon>Bacteroidota</taxon>
        <taxon>Cytophagia</taxon>
        <taxon>Cytophagales</taxon>
        <taxon>Hymenobacteraceae</taxon>
        <taxon>Pontibacter</taxon>
    </lineage>
</organism>
<keyword evidence="1" id="KW-0812">Transmembrane</keyword>
<evidence type="ECO:0000256" key="1">
    <source>
        <dbReference type="SAM" id="Phobius"/>
    </source>
</evidence>
<feature type="transmembrane region" description="Helical" evidence="1">
    <location>
        <begin position="32"/>
        <end position="51"/>
    </location>
</feature>
<keyword evidence="3" id="KW-1185">Reference proteome</keyword>
<evidence type="ECO:0000313" key="3">
    <source>
        <dbReference type="Proteomes" id="UP000185924"/>
    </source>
</evidence>
<name>A0A1N6U9X3_9BACT</name>
<proteinExistence type="predicted"/>
<evidence type="ECO:0000313" key="2">
    <source>
        <dbReference type="EMBL" id="SIQ62106.1"/>
    </source>
</evidence>
<accession>A0A1N6U9X3</accession>
<evidence type="ECO:0008006" key="4">
    <source>
        <dbReference type="Google" id="ProtNLM"/>
    </source>
</evidence>
<keyword evidence="1" id="KW-0472">Membrane</keyword>
<sequence>MKNIRLYLPVLFVLMAVTMSSCELIGDIFKAGMWTALIIIVLIVALVGWLFSRFRR</sequence>